<sequence length="95" mass="10130">MQKDNAILQRAMTDPGAVYAAPAEVLEDAQLTTAQKIEILRRWAYDASETGVALEEGMRGDENGLLESILRGLEALGAEIDIAHTGASKQHGIPG</sequence>
<gene>
    <name evidence="1" type="ORF">Ga0080559_TMP3318</name>
</gene>
<dbReference type="OrthoDB" id="5405867at2"/>
<proteinExistence type="predicted"/>
<organism evidence="1 2">
    <name type="scientific">Salipiger profundus</name>
    <dbReference type="NCBI Taxonomy" id="1229727"/>
    <lineage>
        <taxon>Bacteria</taxon>
        <taxon>Pseudomonadati</taxon>
        <taxon>Pseudomonadota</taxon>
        <taxon>Alphaproteobacteria</taxon>
        <taxon>Rhodobacterales</taxon>
        <taxon>Roseobacteraceae</taxon>
        <taxon>Salipiger</taxon>
    </lineage>
</organism>
<keyword evidence="2" id="KW-1185">Reference proteome</keyword>
<dbReference type="Proteomes" id="UP000186559">
    <property type="component" value="Chromosome"/>
</dbReference>
<evidence type="ECO:0000313" key="2">
    <source>
        <dbReference type="Proteomes" id="UP000186559"/>
    </source>
</evidence>
<dbReference type="EMBL" id="CP014796">
    <property type="protein sequence ID" value="APX24114.1"/>
    <property type="molecule type" value="Genomic_DNA"/>
</dbReference>
<dbReference type="AlphaFoldDB" id="A0A1U7D7H1"/>
<name>A0A1U7D7H1_9RHOB</name>
<evidence type="ECO:0000313" key="1">
    <source>
        <dbReference type="EMBL" id="APX24114.1"/>
    </source>
</evidence>
<protein>
    <submittedName>
        <fullName evidence="1">Uncharacterized protein</fullName>
    </submittedName>
</protein>
<dbReference type="KEGG" id="tpro:Ga0080559_TMP3318"/>
<reference evidence="1 2" key="1">
    <citation type="submission" date="2016-03" db="EMBL/GenBank/DDBJ databases">
        <title>Deep-sea bacteria in the southern Pacific.</title>
        <authorList>
            <person name="Tang K."/>
        </authorList>
    </citation>
    <scope>NUCLEOTIDE SEQUENCE [LARGE SCALE GENOMIC DNA]</scope>
    <source>
        <strain evidence="1 2">JLT2016</strain>
    </source>
</reference>
<accession>A0A1U7D7H1</accession>
<dbReference type="RefSeq" id="WP_076624054.1">
    <property type="nucleotide sequence ID" value="NZ_BMEW01000001.1"/>
</dbReference>